<feature type="compositionally biased region" description="Basic and acidic residues" evidence="1">
    <location>
        <begin position="226"/>
        <end position="247"/>
    </location>
</feature>
<dbReference type="KEGG" id="kne:92177734"/>
<feature type="compositionally biased region" description="Basic and acidic residues" evidence="1">
    <location>
        <begin position="64"/>
        <end position="77"/>
    </location>
</feature>
<feature type="region of interest" description="Disordered" evidence="1">
    <location>
        <begin position="64"/>
        <end position="189"/>
    </location>
</feature>
<evidence type="ECO:0000256" key="1">
    <source>
        <dbReference type="SAM" id="MobiDB-lite"/>
    </source>
</evidence>
<feature type="region of interest" description="Disordered" evidence="1">
    <location>
        <begin position="206"/>
        <end position="247"/>
    </location>
</feature>
<dbReference type="RefSeq" id="XP_066806152.1">
    <property type="nucleotide sequence ID" value="XM_066943610.1"/>
</dbReference>
<dbReference type="GeneID" id="92177734"/>
<evidence type="ECO:0000313" key="2">
    <source>
        <dbReference type="EMBL" id="KAK8869906.1"/>
    </source>
</evidence>
<organism evidence="2 3">
    <name type="scientific">Kwoniella newhampshirensis</name>
    <dbReference type="NCBI Taxonomy" id="1651941"/>
    <lineage>
        <taxon>Eukaryota</taxon>
        <taxon>Fungi</taxon>
        <taxon>Dikarya</taxon>
        <taxon>Basidiomycota</taxon>
        <taxon>Agaricomycotina</taxon>
        <taxon>Tremellomycetes</taxon>
        <taxon>Tremellales</taxon>
        <taxon>Cryptococcaceae</taxon>
        <taxon>Kwoniella</taxon>
    </lineage>
</organism>
<reference evidence="2 3" key="1">
    <citation type="journal article" date="2024" name="bioRxiv">
        <title>Comparative genomics of Cryptococcus and Kwoniella reveals pathogenesis evolution and contrasting karyotype dynamics via intercentromeric recombination or chromosome fusion.</title>
        <authorList>
            <person name="Coelho M.A."/>
            <person name="David-Palma M."/>
            <person name="Shea T."/>
            <person name="Bowers K."/>
            <person name="McGinley-Smith S."/>
            <person name="Mohammad A.W."/>
            <person name="Gnirke A."/>
            <person name="Yurkov A.M."/>
            <person name="Nowrousian M."/>
            <person name="Sun S."/>
            <person name="Cuomo C.A."/>
            <person name="Heitman J."/>
        </authorList>
    </citation>
    <scope>NUCLEOTIDE SEQUENCE [LARGE SCALE GENOMIC DNA]</scope>
    <source>
        <strain evidence="2 3">CBS 13917</strain>
    </source>
</reference>
<gene>
    <name evidence="2" type="ORF">IAR55_000474</name>
</gene>
<feature type="compositionally biased region" description="Polar residues" evidence="1">
    <location>
        <begin position="1"/>
        <end position="15"/>
    </location>
</feature>
<dbReference type="EMBL" id="JBCAWK010000001">
    <property type="protein sequence ID" value="KAK8869906.1"/>
    <property type="molecule type" value="Genomic_DNA"/>
</dbReference>
<feature type="compositionally biased region" description="Polar residues" evidence="1">
    <location>
        <begin position="173"/>
        <end position="189"/>
    </location>
</feature>
<feature type="region of interest" description="Disordered" evidence="1">
    <location>
        <begin position="1"/>
        <end position="47"/>
    </location>
</feature>
<comment type="caution">
    <text evidence="2">The sequence shown here is derived from an EMBL/GenBank/DDBJ whole genome shotgun (WGS) entry which is preliminary data.</text>
</comment>
<protein>
    <submittedName>
        <fullName evidence="2">Uncharacterized protein</fullName>
    </submittedName>
</protein>
<keyword evidence="3" id="KW-1185">Reference proteome</keyword>
<dbReference type="Proteomes" id="UP001388673">
    <property type="component" value="Unassembled WGS sequence"/>
</dbReference>
<proteinExistence type="predicted"/>
<feature type="compositionally biased region" description="Low complexity" evidence="1">
    <location>
        <begin position="93"/>
        <end position="111"/>
    </location>
</feature>
<feature type="compositionally biased region" description="Polar residues" evidence="1">
    <location>
        <begin position="146"/>
        <end position="163"/>
    </location>
</feature>
<dbReference type="AlphaFoldDB" id="A0AAW0Z705"/>
<accession>A0AAW0Z705</accession>
<evidence type="ECO:0000313" key="3">
    <source>
        <dbReference type="Proteomes" id="UP001388673"/>
    </source>
</evidence>
<sequence>MSQPIATQPQTQMQFKTHRSLSKSSDRPSPHLLTPSGTPPACDPATESRLHQLLAHFDAGTHQFCHEDRETPDERRMSVGSASDVFPTPPSSRRPSFLSSLSLSRPFSFTPSTPPTPLSASHPAGLGMTPSGPNESPKRPTKPEGVQSSPAIPSSELTNSFSLENAIDEPSSGPHTTMTRSKTVSHMQQPLTALPIKQNGFVLSKLGDGHREFNPRGHGPVGRKSFGAEDGKRHFDPSRDPKLLGLL</sequence>
<name>A0AAW0Z705_9TREE</name>